<dbReference type="EC" id="2.4.2.19" evidence="4"/>
<dbReference type="RefSeq" id="WP_220111676.1">
    <property type="nucleotide sequence ID" value="NZ_JAHZST010000026.1"/>
</dbReference>
<proteinExistence type="inferred from homology"/>
<evidence type="ECO:0000256" key="4">
    <source>
        <dbReference type="ARBA" id="ARBA00011944"/>
    </source>
</evidence>
<dbReference type="Pfam" id="PF02749">
    <property type="entry name" value="QRPTase_N"/>
    <property type="match status" value="1"/>
</dbReference>
<sequence>MLENDIRLAVKVALEEDLGYQDESSSSSEQAQERASADITAQLIPADRHAQASLITREEGVFCGKAWAEQVFNQLGGEVALHWHVDDGDLLVPNQVLCEFSGPARAILTGERTAMNFIQTLSGVATLTKQYTDRIAATNTRLLDTRKTIPGLRTAQKYAVTCGGGKNHRIGLFDAFLIKENHIMACGGIAQAISKARELHPDKLVEVEVESILELQQALEAGSDIIMLDNFDVTMMIAAVELNKRLPDAQQAKLEVSGNVTLETIGDFAKTGVDYISVGALTKHVKALDLSLRLKS</sequence>
<protein>
    <recommendedName>
        <fullName evidence="4">nicotinate-nucleotide diphosphorylase (carboxylating)</fullName>
        <ecNumber evidence="4">2.4.2.19</ecNumber>
    </recommendedName>
    <alternativeName>
        <fullName evidence="8">Quinolinate phosphoribosyltransferase [decarboxylating]</fullName>
    </alternativeName>
</protein>
<comment type="similarity">
    <text evidence="3 9">Belongs to the NadC/ModD family.</text>
</comment>
<dbReference type="InterPro" id="IPR036068">
    <property type="entry name" value="Nicotinate_pribotase-like_C"/>
</dbReference>
<dbReference type="PANTHER" id="PTHR32179">
    <property type="entry name" value="NICOTINATE-NUCLEOTIDE PYROPHOSPHORYLASE [CARBOXYLATING]"/>
    <property type="match status" value="1"/>
</dbReference>
<dbReference type="PANTHER" id="PTHR32179:SF3">
    <property type="entry name" value="NICOTINATE-NUCLEOTIDE PYROPHOSPHORYLASE [CARBOXYLATING]"/>
    <property type="match status" value="1"/>
</dbReference>
<evidence type="ECO:0000259" key="11">
    <source>
        <dbReference type="Pfam" id="PF02749"/>
    </source>
</evidence>
<comment type="function">
    <text evidence="1">Involved in the catabolism of quinolinic acid (QA).</text>
</comment>
<dbReference type="SUPFAM" id="SSF51690">
    <property type="entry name" value="Nicotinate/Quinolinate PRTase C-terminal domain-like"/>
    <property type="match status" value="1"/>
</dbReference>
<dbReference type="PIRSF" id="PIRSF006250">
    <property type="entry name" value="NadC_ModD"/>
    <property type="match status" value="1"/>
</dbReference>
<keyword evidence="6 9" id="KW-0328">Glycosyltransferase</keyword>
<keyword evidence="7 9" id="KW-0808">Transferase</keyword>
<dbReference type="SUPFAM" id="SSF54675">
    <property type="entry name" value="Nicotinate/Quinolinate PRTase N-terminal domain-like"/>
    <property type="match status" value="1"/>
</dbReference>
<evidence type="ECO:0000256" key="9">
    <source>
        <dbReference type="PIRNR" id="PIRNR006250"/>
    </source>
</evidence>
<evidence type="ECO:0000313" key="12">
    <source>
        <dbReference type="EMBL" id="MBW8186389.1"/>
    </source>
</evidence>
<accession>A0ABS7E9L7</accession>
<dbReference type="CDD" id="cd01572">
    <property type="entry name" value="QPRTase"/>
    <property type="match status" value="1"/>
</dbReference>
<dbReference type="GO" id="GO:0004514">
    <property type="term" value="F:nicotinate-nucleotide diphosphorylase (carboxylating) activity"/>
    <property type="evidence" value="ECO:0007669"/>
    <property type="project" value="UniProtKB-EC"/>
</dbReference>
<dbReference type="Proteomes" id="UP001195963">
    <property type="component" value="Unassembled WGS sequence"/>
</dbReference>
<dbReference type="NCBIfam" id="TIGR00078">
    <property type="entry name" value="nadC"/>
    <property type="match status" value="1"/>
</dbReference>
<keyword evidence="13" id="KW-1185">Reference proteome</keyword>
<keyword evidence="5" id="KW-0662">Pyridine nucleotide biosynthesis</keyword>
<dbReference type="Pfam" id="PF01729">
    <property type="entry name" value="QRPTase_C"/>
    <property type="match status" value="1"/>
</dbReference>
<dbReference type="InterPro" id="IPR013785">
    <property type="entry name" value="Aldolase_TIM"/>
</dbReference>
<evidence type="ECO:0000256" key="5">
    <source>
        <dbReference type="ARBA" id="ARBA00022642"/>
    </source>
</evidence>
<gene>
    <name evidence="12" type="primary">nadC</name>
    <name evidence="12" type="ORF">K0625_22445</name>
</gene>
<evidence type="ECO:0000256" key="2">
    <source>
        <dbReference type="ARBA" id="ARBA00004893"/>
    </source>
</evidence>
<evidence type="ECO:0000256" key="3">
    <source>
        <dbReference type="ARBA" id="ARBA00009400"/>
    </source>
</evidence>
<dbReference type="EMBL" id="JAHZST010000026">
    <property type="protein sequence ID" value="MBW8186389.1"/>
    <property type="molecule type" value="Genomic_DNA"/>
</dbReference>
<feature type="domain" description="Quinolinate phosphoribosyl transferase C-terminal" evidence="10">
    <location>
        <begin position="124"/>
        <end position="293"/>
    </location>
</feature>
<comment type="caution">
    <text evidence="12">The sequence shown here is derived from an EMBL/GenBank/DDBJ whole genome shotgun (WGS) entry which is preliminary data.</text>
</comment>
<organism evidence="12 13">
    <name type="scientific">Shewanella nanhaiensis</name>
    <dbReference type="NCBI Taxonomy" id="2864872"/>
    <lineage>
        <taxon>Bacteria</taxon>
        <taxon>Pseudomonadati</taxon>
        <taxon>Pseudomonadota</taxon>
        <taxon>Gammaproteobacteria</taxon>
        <taxon>Alteromonadales</taxon>
        <taxon>Shewanellaceae</taxon>
        <taxon>Shewanella</taxon>
    </lineage>
</organism>
<feature type="domain" description="Quinolinate phosphoribosyl transferase N-terminal" evidence="11">
    <location>
        <begin position="38"/>
        <end position="122"/>
    </location>
</feature>
<evidence type="ECO:0000256" key="6">
    <source>
        <dbReference type="ARBA" id="ARBA00022676"/>
    </source>
</evidence>
<dbReference type="InterPro" id="IPR027277">
    <property type="entry name" value="NadC/ModD"/>
</dbReference>
<dbReference type="Gene3D" id="3.20.20.70">
    <property type="entry name" value="Aldolase class I"/>
    <property type="match status" value="1"/>
</dbReference>
<dbReference type="Gene3D" id="3.90.1170.20">
    <property type="entry name" value="Quinolinate phosphoribosyl transferase, N-terminal domain"/>
    <property type="match status" value="1"/>
</dbReference>
<evidence type="ECO:0000259" key="10">
    <source>
        <dbReference type="Pfam" id="PF01729"/>
    </source>
</evidence>
<dbReference type="InterPro" id="IPR022412">
    <property type="entry name" value="Quinolinate_PRibosylTrfase_N"/>
</dbReference>
<name>A0ABS7E9L7_9GAMM</name>
<dbReference type="InterPro" id="IPR002638">
    <property type="entry name" value="Quinolinate_PRibosylTrfase_C"/>
</dbReference>
<dbReference type="InterPro" id="IPR037128">
    <property type="entry name" value="Quinolinate_PRibosylTase_N_sf"/>
</dbReference>
<reference evidence="12 13" key="1">
    <citation type="submission" date="2021-07" db="EMBL/GenBank/DDBJ databases">
        <title>Shewanella sp. nov, isolated from SCS.</title>
        <authorList>
            <person name="Cao W.R."/>
        </authorList>
    </citation>
    <scope>NUCLEOTIDE SEQUENCE [LARGE SCALE GENOMIC DNA]</scope>
    <source>
        <strain evidence="12 13">NR704-98</strain>
    </source>
</reference>
<evidence type="ECO:0000256" key="1">
    <source>
        <dbReference type="ARBA" id="ARBA00003237"/>
    </source>
</evidence>
<comment type="pathway">
    <text evidence="2">Cofactor biosynthesis; NAD(+) biosynthesis; nicotinate D-ribonucleotide from quinolinate: step 1/1.</text>
</comment>
<evidence type="ECO:0000256" key="8">
    <source>
        <dbReference type="ARBA" id="ARBA00033102"/>
    </source>
</evidence>
<evidence type="ECO:0000313" key="13">
    <source>
        <dbReference type="Proteomes" id="UP001195963"/>
    </source>
</evidence>
<dbReference type="InterPro" id="IPR004393">
    <property type="entry name" value="NadC"/>
</dbReference>
<evidence type="ECO:0000256" key="7">
    <source>
        <dbReference type="ARBA" id="ARBA00022679"/>
    </source>
</evidence>